<dbReference type="HAMAP" id="MF_01930">
    <property type="entry name" value="PurN"/>
    <property type="match status" value="1"/>
</dbReference>
<comment type="caution">
    <text evidence="6">The sequence shown here is derived from an EMBL/GenBank/DDBJ whole genome shotgun (WGS) entry which is preliminary data.</text>
</comment>
<dbReference type="PANTHER" id="PTHR43369:SF2">
    <property type="entry name" value="PHOSPHORIBOSYLGLYCINAMIDE FORMYLTRANSFERASE"/>
    <property type="match status" value="1"/>
</dbReference>
<dbReference type="Gene3D" id="3.40.50.170">
    <property type="entry name" value="Formyl transferase, N-terminal domain"/>
    <property type="match status" value="1"/>
</dbReference>
<comment type="caution">
    <text evidence="4">Lacks conserved residue(s) required for the propagation of feature annotation.</text>
</comment>
<dbReference type="SUPFAM" id="SSF53328">
    <property type="entry name" value="Formyltransferase"/>
    <property type="match status" value="1"/>
</dbReference>
<feature type="binding site" evidence="4">
    <location>
        <position position="103"/>
    </location>
    <ligand>
        <name>(6R)-10-formyltetrahydrofolate</name>
        <dbReference type="ChEBI" id="CHEBI:195366"/>
    </ligand>
</feature>
<evidence type="ECO:0000256" key="4">
    <source>
        <dbReference type="HAMAP-Rule" id="MF_01930"/>
    </source>
</evidence>
<evidence type="ECO:0000313" key="7">
    <source>
        <dbReference type="Proteomes" id="UP000823637"/>
    </source>
</evidence>
<feature type="site" description="Raises pKa of active site His" evidence="4">
    <location>
        <position position="146"/>
    </location>
</feature>
<feature type="domain" description="Formyl transferase N-terminal" evidence="5">
    <location>
        <begin position="5"/>
        <end position="183"/>
    </location>
</feature>
<reference evidence="6" key="1">
    <citation type="submission" date="2020-10" db="EMBL/GenBank/DDBJ databases">
        <authorList>
            <person name="Gilroy R."/>
        </authorList>
    </citation>
    <scope>NUCLEOTIDE SEQUENCE</scope>
    <source>
        <strain evidence="6">D3-1215</strain>
    </source>
</reference>
<dbReference type="Pfam" id="PF00551">
    <property type="entry name" value="Formyl_trans_N"/>
    <property type="match status" value="1"/>
</dbReference>
<dbReference type="CDD" id="cd08645">
    <property type="entry name" value="FMT_core_GART"/>
    <property type="match status" value="1"/>
</dbReference>
<reference evidence="6" key="2">
    <citation type="journal article" date="2021" name="PeerJ">
        <title>Extensive microbial diversity within the chicken gut microbiome revealed by metagenomics and culture.</title>
        <authorList>
            <person name="Gilroy R."/>
            <person name="Ravi A."/>
            <person name="Getino M."/>
            <person name="Pursley I."/>
            <person name="Horton D.L."/>
            <person name="Alikhan N.F."/>
            <person name="Baker D."/>
            <person name="Gharbi K."/>
            <person name="Hall N."/>
            <person name="Watson M."/>
            <person name="Adriaenssens E.M."/>
            <person name="Foster-Nyarko E."/>
            <person name="Jarju S."/>
            <person name="Secka A."/>
            <person name="Antonio M."/>
            <person name="Oren A."/>
            <person name="Chaudhuri R.R."/>
            <person name="La Ragione R."/>
            <person name="Hildebrand F."/>
            <person name="Pallen M.J."/>
        </authorList>
    </citation>
    <scope>NUCLEOTIDE SEQUENCE</scope>
    <source>
        <strain evidence="6">D3-1215</strain>
    </source>
</reference>
<keyword evidence="3 4" id="KW-0658">Purine biosynthesis</keyword>
<dbReference type="InterPro" id="IPR036477">
    <property type="entry name" value="Formyl_transf_N_sf"/>
</dbReference>
<dbReference type="GO" id="GO:0006189">
    <property type="term" value="P:'de novo' IMP biosynthetic process"/>
    <property type="evidence" value="ECO:0007669"/>
    <property type="project" value="UniProtKB-UniRule"/>
</dbReference>
<dbReference type="PANTHER" id="PTHR43369">
    <property type="entry name" value="PHOSPHORIBOSYLGLYCINAMIDE FORMYLTRANSFERASE"/>
    <property type="match status" value="1"/>
</dbReference>
<evidence type="ECO:0000256" key="2">
    <source>
        <dbReference type="ARBA" id="ARBA00022679"/>
    </source>
</evidence>
<dbReference type="GO" id="GO:0005829">
    <property type="term" value="C:cytosol"/>
    <property type="evidence" value="ECO:0007669"/>
    <property type="project" value="TreeGrafter"/>
</dbReference>
<comment type="similarity">
    <text evidence="4">Belongs to the GART family.</text>
</comment>
<evidence type="ECO:0000259" key="5">
    <source>
        <dbReference type="Pfam" id="PF00551"/>
    </source>
</evidence>
<dbReference type="EMBL" id="JADIMR010000089">
    <property type="protein sequence ID" value="MBO8447277.1"/>
    <property type="molecule type" value="Genomic_DNA"/>
</dbReference>
<keyword evidence="2 4" id="KW-0808">Transferase</keyword>
<dbReference type="InterPro" id="IPR004607">
    <property type="entry name" value="GART"/>
</dbReference>
<evidence type="ECO:0000256" key="1">
    <source>
        <dbReference type="ARBA" id="ARBA00005054"/>
    </source>
</evidence>
<accession>A0A9D9EHB4</accession>
<dbReference type="Proteomes" id="UP000823637">
    <property type="component" value="Unassembled WGS sequence"/>
</dbReference>
<comment type="function">
    <text evidence="4">Catalyzes the transfer of a formyl group from 10-formyltetrahydrofolate to 5-phospho-ribosyl-glycinamide (GAR), producing 5-phospho-ribosyl-N-formylglycinamide (FGAR) and tetrahydrofolate.</text>
</comment>
<proteinExistence type="inferred from homology"/>
<sequence length="198" mass="21751">MDKIKIAVFASGNGSNAENICKYFAASGTAEVSLILCNNPGAYVLHRAENLNVPAVVFDGKQLEDGTVLSLLRDNGIGFVVLAGFLRKIPDAIVYEYENRIVNIHPSLLPKYGGKGMYGDKVHEAVFAAKEKQSGITIHYLNERYDEGSIIFQKTCDIVENDTPATIAAKVHALEYECYPQVIDAVISRLKDNNARNK</sequence>
<feature type="binding site" evidence="4">
    <location>
        <begin position="14"/>
        <end position="16"/>
    </location>
    <ligand>
        <name>N(1)-(5-phospho-beta-D-ribosyl)glycinamide</name>
        <dbReference type="ChEBI" id="CHEBI:143788"/>
    </ligand>
</feature>
<name>A0A9D9EHB4_9BACT</name>
<dbReference type="EC" id="2.1.2.2" evidence="4"/>
<comment type="pathway">
    <text evidence="1 4">Purine metabolism; IMP biosynthesis via de novo pathway; N(2)-formyl-N(1)-(5-phospho-D-ribosyl)glycinamide from N(1)-(5-phospho-D-ribosyl)glycinamide (10-formyl THF route): step 1/1.</text>
</comment>
<evidence type="ECO:0000256" key="3">
    <source>
        <dbReference type="ARBA" id="ARBA00022755"/>
    </source>
</evidence>
<feature type="active site" description="Proton donor" evidence="4">
    <location>
        <position position="105"/>
    </location>
</feature>
<dbReference type="AlphaFoldDB" id="A0A9D9EHB4"/>
<evidence type="ECO:0000313" key="6">
    <source>
        <dbReference type="EMBL" id="MBO8447277.1"/>
    </source>
</evidence>
<dbReference type="InterPro" id="IPR002376">
    <property type="entry name" value="Formyl_transf_N"/>
</dbReference>
<protein>
    <recommendedName>
        <fullName evidence="4">Phosphoribosylglycinamide formyltransferase</fullName>
        <ecNumber evidence="4">2.1.2.2</ecNumber>
    </recommendedName>
    <alternativeName>
        <fullName evidence="4">5'-phosphoribosylglycinamide transformylase</fullName>
    </alternativeName>
    <alternativeName>
        <fullName evidence="4">GAR transformylase</fullName>
        <shortName evidence="4">GART</shortName>
    </alternativeName>
</protein>
<gene>
    <name evidence="4" type="primary">purN</name>
    <name evidence="6" type="ORF">IAC32_05990</name>
</gene>
<organism evidence="6 7">
    <name type="scientific">Candidatus Enterocola intestinipullorum</name>
    <dbReference type="NCBI Taxonomy" id="2840783"/>
    <lineage>
        <taxon>Bacteria</taxon>
        <taxon>Pseudomonadati</taxon>
        <taxon>Bacteroidota</taxon>
        <taxon>Bacteroidia</taxon>
        <taxon>Bacteroidales</taxon>
        <taxon>Candidatus Enterocola</taxon>
    </lineage>
</organism>
<feature type="binding site" evidence="4">
    <location>
        <position position="61"/>
    </location>
    <ligand>
        <name>(6R)-10-formyltetrahydrofolate</name>
        <dbReference type="ChEBI" id="CHEBI:195366"/>
    </ligand>
</feature>
<comment type="catalytic activity">
    <reaction evidence="4">
        <text>N(1)-(5-phospho-beta-D-ribosyl)glycinamide + (6R)-10-formyltetrahydrofolate = N(2)-formyl-N(1)-(5-phospho-beta-D-ribosyl)glycinamide + (6S)-5,6,7,8-tetrahydrofolate + H(+)</text>
        <dbReference type="Rhea" id="RHEA:15053"/>
        <dbReference type="ChEBI" id="CHEBI:15378"/>
        <dbReference type="ChEBI" id="CHEBI:57453"/>
        <dbReference type="ChEBI" id="CHEBI:143788"/>
        <dbReference type="ChEBI" id="CHEBI:147286"/>
        <dbReference type="ChEBI" id="CHEBI:195366"/>
        <dbReference type="EC" id="2.1.2.2"/>
    </reaction>
</comment>
<dbReference type="GO" id="GO:0004644">
    <property type="term" value="F:phosphoribosylglycinamide formyltransferase activity"/>
    <property type="evidence" value="ECO:0007669"/>
    <property type="project" value="UniProtKB-UniRule"/>
</dbReference>